<dbReference type="Gene3D" id="3.90.226.10">
    <property type="entry name" value="2-enoyl-CoA Hydratase, Chain A, domain 1"/>
    <property type="match status" value="1"/>
</dbReference>
<name>A0A1M6XCM0_9BACT</name>
<dbReference type="SUPFAM" id="SSF52096">
    <property type="entry name" value="ClpP/crotonase"/>
    <property type="match status" value="1"/>
</dbReference>
<dbReference type="InterPro" id="IPR029045">
    <property type="entry name" value="ClpP/crotonase-like_dom_sf"/>
</dbReference>
<dbReference type="EMBL" id="FQZU01000042">
    <property type="protein sequence ID" value="SHL03629.1"/>
    <property type="molecule type" value="Genomic_DNA"/>
</dbReference>
<dbReference type="AlphaFoldDB" id="A0A1M6XCM0"/>
<gene>
    <name evidence="1" type="ORF">SAMN02745216_04509</name>
</gene>
<dbReference type="STRING" id="1121393.SAMN02745216_04509"/>
<accession>A0A1M6XCM0</accession>
<evidence type="ECO:0000313" key="1">
    <source>
        <dbReference type="EMBL" id="SHL03629.1"/>
    </source>
</evidence>
<keyword evidence="2" id="KW-1185">Reference proteome</keyword>
<dbReference type="Proteomes" id="UP000183994">
    <property type="component" value="Unassembled WGS sequence"/>
</dbReference>
<evidence type="ECO:0000313" key="2">
    <source>
        <dbReference type="Proteomes" id="UP000183994"/>
    </source>
</evidence>
<reference evidence="2" key="1">
    <citation type="submission" date="2016-11" db="EMBL/GenBank/DDBJ databases">
        <authorList>
            <person name="Varghese N."/>
            <person name="Submissions S."/>
        </authorList>
    </citation>
    <scope>NUCLEOTIDE SEQUENCE [LARGE SCALE GENOMIC DNA]</scope>
    <source>
        <strain evidence="2">DSM 16219</strain>
    </source>
</reference>
<protein>
    <submittedName>
        <fullName evidence="1">Uncharacterized protein</fullName>
    </submittedName>
</protein>
<organism evidence="1 2">
    <name type="scientific">Desulfatibacillum alkenivorans DSM 16219</name>
    <dbReference type="NCBI Taxonomy" id="1121393"/>
    <lineage>
        <taxon>Bacteria</taxon>
        <taxon>Pseudomonadati</taxon>
        <taxon>Thermodesulfobacteriota</taxon>
        <taxon>Desulfobacteria</taxon>
        <taxon>Desulfobacterales</taxon>
        <taxon>Desulfatibacillaceae</taxon>
        <taxon>Desulfatibacillum</taxon>
    </lineage>
</organism>
<sequence>MEYREILYEINDRILTNTPNRPDKINAFTVRIFNELVDAFDQADAADSVRGLALRL</sequence>
<proteinExistence type="predicted"/>